<dbReference type="RefSeq" id="WP_308288283.1">
    <property type="nucleotide sequence ID" value="NZ_BAAAWF010000083.1"/>
</dbReference>
<comment type="caution">
    <text evidence="2">The sequence shown here is derived from an EMBL/GenBank/DDBJ whole genome shotgun (WGS) entry which is preliminary data.</text>
</comment>
<evidence type="ECO:0000313" key="3">
    <source>
        <dbReference type="Proteomes" id="UP000585836"/>
    </source>
</evidence>
<keyword evidence="3" id="KW-1185">Reference proteome</keyword>
<evidence type="ECO:0000256" key="1">
    <source>
        <dbReference type="SAM" id="MobiDB-lite"/>
    </source>
</evidence>
<proteinExistence type="predicted"/>
<feature type="region of interest" description="Disordered" evidence="1">
    <location>
        <begin position="1"/>
        <end position="26"/>
    </location>
</feature>
<gene>
    <name evidence="2" type="ORF">FHS34_001869</name>
</gene>
<name>A0A7W9PS58_9ACTN</name>
<accession>A0A7W9PS58</accession>
<dbReference type="EMBL" id="JACHJK010000003">
    <property type="protein sequence ID" value="MBB5926413.1"/>
    <property type="molecule type" value="Genomic_DNA"/>
</dbReference>
<evidence type="ECO:0000313" key="2">
    <source>
        <dbReference type="EMBL" id="MBB5926413.1"/>
    </source>
</evidence>
<dbReference type="Proteomes" id="UP000585836">
    <property type="component" value="Unassembled WGS sequence"/>
</dbReference>
<organism evidence="2 3">
    <name type="scientific">Streptomyces echinatus</name>
    <dbReference type="NCBI Taxonomy" id="67293"/>
    <lineage>
        <taxon>Bacteria</taxon>
        <taxon>Bacillati</taxon>
        <taxon>Actinomycetota</taxon>
        <taxon>Actinomycetes</taxon>
        <taxon>Kitasatosporales</taxon>
        <taxon>Streptomycetaceae</taxon>
        <taxon>Streptomyces</taxon>
    </lineage>
</organism>
<sequence>MLPGGEGEEGHREAEDGSASDGPTLRTLTIVDPGIRARIALARRSAGPASPAAKALLDSLRGRLRERLPAMAEVPETPAG</sequence>
<reference evidence="2 3" key="1">
    <citation type="submission" date="2020-08" db="EMBL/GenBank/DDBJ databases">
        <title>Genomic Encyclopedia of Type Strains, Phase III (KMG-III): the genomes of soil and plant-associated and newly described type strains.</title>
        <authorList>
            <person name="Whitman W."/>
        </authorList>
    </citation>
    <scope>NUCLEOTIDE SEQUENCE [LARGE SCALE GENOMIC DNA]</scope>
    <source>
        <strain evidence="2 3">CECT 3313</strain>
    </source>
</reference>
<dbReference type="AlphaFoldDB" id="A0A7W9PS58"/>
<protein>
    <submittedName>
        <fullName evidence="2">Uncharacterized protein</fullName>
    </submittedName>
</protein>